<proteinExistence type="predicted"/>
<dbReference type="OrthoDB" id="10489025at2759"/>
<dbReference type="Proteomes" id="UP000601435">
    <property type="component" value="Unassembled WGS sequence"/>
</dbReference>
<evidence type="ECO:0000313" key="1">
    <source>
        <dbReference type="EMBL" id="CAE7897620.1"/>
    </source>
</evidence>
<gene>
    <name evidence="1" type="ORF">SNEC2469_LOCUS30110</name>
</gene>
<feature type="non-terminal residue" evidence="1">
    <location>
        <position position="75"/>
    </location>
</feature>
<feature type="non-terminal residue" evidence="1">
    <location>
        <position position="1"/>
    </location>
</feature>
<dbReference type="EMBL" id="CAJNJA010069363">
    <property type="protein sequence ID" value="CAE7897620.1"/>
    <property type="molecule type" value="Genomic_DNA"/>
</dbReference>
<dbReference type="AlphaFoldDB" id="A0A813BAD3"/>
<evidence type="ECO:0000313" key="2">
    <source>
        <dbReference type="Proteomes" id="UP000601435"/>
    </source>
</evidence>
<organism evidence="1 2">
    <name type="scientific">Symbiodinium necroappetens</name>
    <dbReference type="NCBI Taxonomy" id="1628268"/>
    <lineage>
        <taxon>Eukaryota</taxon>
        <taxon>Sar</taxon>
        <taxon>Alveolata</taxon>
        <taxon>Dinophyceae</taxon>
        <taxon>Suessiales</taxon>
        <taxon>Symbiodiniaceae</taxon>
        <taxon>Symbiodinium</taxon>
    </lineage>
</organism>
<name>A0A813BAD3_9DINO</name>
<accession>A0A813BAD3</accession>
<reference evidence="1" key="1">
    <citation type="submission" date="2021-02" db="EMBL/GenBank/DDBJ databases">
        <authorList>
            <person name="Dougan E. K."/>
            <person name="Rhodes N."/>
            <person name="Thang M."/>
            <person name="Chan C."/>
        </authorList>
    </citation>
    <scope>NUCLEOTIDE SEQUENCE</scope>
</reference>
<comment type="caution">
    <text evidence="1">The sequence shown here is derived from an EMBL/GenBank/DDBJ whole genome shotgun (WGS) entry which is preliminary data.</text>
</comment>
<sequence length="75" mass="8622">MKRQRQELLEQKLKAEQLPDELTRTELNTTWVSPGMKSLYVDAKDRDVMHKTRCESFGLKMSQSSPLITSPSSPL</sequence>
<keyword evidence="2" id="KW-1185">Reference proteome</keyword>
<protein>
    <submittedName>
        <fullName evidence="1">Uncharacterized protein</fullName>
    </submittedName>
</protein>